<proteinExistence type="predicted"/>
<name>A0A8B6M394_METTU</name>
<gene>
    <name evidence="1" type="ORF">MPC4_150046</name>
</gene>
<dbReference type="AlphaFoldDB" id="A0A8B6M394"/>
<protein>
    <submittedName>
        <fullName evidence="1">Uncharacterized protein</fullName>
    </submittedName>
</protein>
<evidence type="ECO:0000313" key="2">
    <source>
        <dbReference type="Proteomes" id="UP000485880"/>
    </source>
</evidence>
<organism evidence="1 2">
    <name type="scientific">Methylocella tundrae</name>
    <dbReference type="NCBI Taxonomy" id="227605"/>
    <lineage>
        <taxon>Bacteria</taxon>
        <taxon>Pseudomonadati</taxon>
        <taxon>Pseudomonadota</taxon>
        <taxon>Alphaproteobacteria</taxon>
        <taxon>Hyphomicrobiales</taxon>
        <taxon>Beijerinckiaceae</taxon>
        <taxon>Methylocella</taxon>
    </lineage>
</organism>
<dbReference type="RefSeq" id="WP_174511652.1">
    <property type="nucleotide sequence ID" value="NZ_CABFMQ020000057.1"/>
</dbReference>
<evidence type="ECO:0000313" key="1">
    <source>
        <dbReference type="EMBL" id="VTZ49264.1"/>
    </source>
</evidence>
<keyword evidence="2" id="KW-1185">Reference proteome</keyword>
<comment type="caution">
    <text evidence="1">The sequence shown here is derived from an EMBL/GenBank/DDBJ whole genome shotgun (WGS) entry which is preliminary data.</text>
</comment>
<accession>A0A8B6M394</accession>
<dbReference type="EMBL" id="CABFMQ020000057">
    <property type="protein sequence ID" value="VTZ49264.1"/>
    <property type="molecule type" value="Genomic_DNA"/>
</dbReference>
<sequence>MTMHTDAQDVLDRLKTAQSKPLGDPRFKSLIGLEKSTFSQSQSATSGLTFYDLELGAKFLYPVLTPLRNMIPRVSGKGGIQAAWRAITKINTTGLRFGVSSANRGGVLAVATQDYTASYKGIGVETSVDFEAQFAGQEFDDVRAIGAKTGLEALMLGEEAMILGGCASGALGVTPTPSLAASTSGGSLAAQTWSVICAALTLDGMMNGSIQGGVQGQITRTNADGSSDTFGGGVAAKSASATAATTGATGSISASVMPVPGALGYAWFWGAAGAEVLGAITTINSVVISAAAAGSQTAASLGSNDNSANALAFDGLIYQAFKPGSGASVYTTSPGTAGTGSPLTADGSGGIIEIDTVLKSMWDDYRLSPDTMWVSSQEALNISKKILAASQSSAQRFVFETAQDLVGGGIMVRTYLNRFSMQGGGVVDIKVHPNMPAGTILFTTKGLPYPLAGVGNVMQIRTRQDYYQIEWPLRTRKYEYGVYADEVLQHYFPPALALITNIGNG</sequence>
<reference evidence="1 2" key="1">
    <citation type="submission" date="2019-05" db="EMBL/GenBank/DDBJ databases">
        <authorList>
            <person name="Farhan Ul Haque M."/>
        </authorList>
    </citation>
    <scope>NUCLEOTIDE SEQUENCE [LARGE SCALE GENOMIC DNA]</scope>
    <source>
        <strain evidence="1">2</strain>
    </source>
</reference>
<dbReference type="Proteomes" id="UP000485880">
    <property type="component" value="Unassembled WGS sequence"/>
</dbReference>